<gene>
    <name evidence="2" type="ORF">C7459_10561</name>
</gene>
<dbReference type="AlphaFoldDB" id="A0A316DED3"/>
<dbReference type="RefSeq" id="WP_109687697.1">
    <property type="nucleotide sequence ID" value="NZ_QGGL01000005.1"/>
</dbReference>
<keyword evidence="1" id="KW-0812">Transmembrane</keyword>
<feature type="transmembrane region" description="Helical" evidence="1">
    <location>
        <begin position="137"/>
        <end position="158"/>
    </location>
</feature>
<feature type="transmembrane region" description="Helical" evidence="1">
    <location>
        <begin position="78"/>
        <end position="98"/>
    </location>
</feature>
<accession>A0A316DED3</accession>
<protein>
    <submittedName>
        <fullName evidence="2">Uncharacterized protein</fullName>
    </submittedName>
</protein>
<dbReference type="EMBL" id="QGGL01000005">
    <property type="protein sequence ID" value="PWK14307.1"/>
    <property type="molecule type" value="Genomic_DNA"/>
</dbReference>
<keyword evidence="1" id="KW-0472">Membrane</keyword>
<reference evidence="2 3" key="1">
    <citation type="submission" date="2018-05" db="EMBL/GenBank/DDBJ databases">
        <title>Genomic Encyclopedia of Type Strains, Phase IV (KMG-IV): sequencing the most valuable type-strain genomes for metagenomic binning, comparative biology and taxonomic classification.</title>
        <authorList>
            <person name="Goeker M."/>
        </authorList>
    </citation>
    <scope>NUCLEOTIDE SEQUENCE [LARGE SCALE GENOMIC DNA]</scope>
    <source>
        <strain evidence="2 3">DSM 18773</strain>
    </source>
</reference>
<keyword evidence="3" id="KW-1185">Reference proteome</keyword>
<comment type="caution">
    <text evidence="2">The sequence shown here is derived from an EMBL/GenBank/DDBJ whole genome shotgun (WGS) entry which is preliminary data.</text>
</comment>
<evidence type="ECO:0000313" key="2">
    <source>
        <dbReference type="EMBL" id="PWK14307.1"/>
    </source>
</evidence>
<keyword evidence="1" id="KW-1133">Transmembrane helix</keyword>
<evidence type="ECO:0000313" key="3">
    <source>
        <dbReference type="Proteomes" id="UP000245634"/>
    </source>
</evidence>
<sequence>MSIFAIDKFDQNEWFVIIGAVVTYTGLLLLPKRLPTSTTLLLCIWAFTTPKFYDFTLGGGLFDYYDVNDSPRYCIMDLVSYFFFAPFGYFFIYFYEWLRARGRAVVFYILGWSLVAVGVEWLMVYFHVLTYKNGYTIAYSFVIYLFTQSMTLVFYHWLTRPPKQASSDLRTE</sequence>
<dbReference type="OrthoDB" id="2381462at2"/>
<proteinExistence type="predicted"/>
<evidence type="ECO:0000256" key="1">
    <source>
        <dbReference type="SAM" id="Phobius"/>
    </source>
</evidence>
<feature type="transmembrane region" description="Helical" evidence="1">
    <location>
        <begin position="105"/>
        <end position="125"/>
    </location>
</feature>
<name>A0A316DED3_9BACL</name>
<dbReference type="Proteomes" id="UP000245634">
    <property type="component" value="Unassembled WGS sequence"/>
</dbReference>
<organism evidence="2 3">
    <name type="scientific">Tumebacillus permanentifrigoris</name>
    <dbReference type="NCBI Taxonomy" id="378543"/>
    <lineage>
        <taxon>Bacteria</taxon>
        <taxon>Bacillati</taxon>
        <taxon>Bacillota</taxon>
        <taxon>Bacilli</taxon>
        <taxon>Bacillales</taxon>
        <taxon>Alicyclobacillaceae</taxon>
        <taxon>Tumebacillus</taxon>
    </lineage>
</organism>
<feature type="transmembrane region" description="Helical" evidence="1">
    <location>
        <begin position="12"/>
        <end position="30"/>
    </location>
</feature>